<evidence type="ECO:0000256" key="1">
    <source>
        <dbReference type="ARBA" id="ARBA00004571"/>
    </source>
</evidence>
<dbReference type="InterPro" id="IPR039426">
    <property type="entry name" value="TonB-dep_rcpt-like"/>
</dbReference>
<dbReference type="SUPFAM" id="SSF49464">
    <property type="entry name" value="Carboxypeptidase regulatory domain-like"/>
    <property type="match status" value="1"/>
</dbReference>
<gene>
    <name evidence="9" type="ordered locus">AciX9_0213</name>
</gene>
<dbReference type="GO" id="GO:0015344">
    <property type="term" value="F:siderophore uptake transmembrane transporter activity"/>
    <property type="evidence" value="ECO:0007669"/>
    <property type="project" value="TreeGrafter"/>
</dbReference>
<name>E8WVB2_GRATM</name>
<dbReference type="AlphaFoldDB" id="E8WVB2"/>
<dbReference type="InterPro" id="IPR036942">
    <property type="entry name" value="Beta-barrel_TonB_sf"/>
</dbReference>
<comment type="subcellular location">
    <subcellularLocation>
        <location evidence="1">Cell outer membrane</location>
        <topology evidence="1">Multi-pass membrane protein</topology>
    </subcellularLocation>
</comment>
<dbReference type="InterPro" id="IPR008969">
    <property type="entry name" value="CarboxyPept-like_regulatory"/>
</dbReference>
<evidence type="ECO:0000256" key="7">
    <source>
        <dbReference type="SAM" id="SignalP"/>
    </source>
</evidence>
<dbReference type="Proteomes" id="UP000000343">
    <property type="component" value="Chromosome"/>
</dbReference>
<dbReference type="eggNOG" id="COG4771">
    <property type="taxonomic scope" value="Bacteria"/>
</dbReference>
<dbReference type="Pfam" id="PF25183">
    <property type="entry name" value="OMP_b-brl_4"/>
    <property type="match status" value="1"/>
</dbReference>
<keyword evidence="2" id="KW-0813">Transport</keyword>
<reference evidence="10" key="1">
    <citation type="submission" date="2011-01" db="EMBL/GenBank/DDBJ databases">
        <title>Complete sequence of chromosome of Acidobacterium sp. MP5ACTX9.</title>
        <authorList>
            <consortium name="US DOE Joint Genome Institute"/>
            <person name="Lucas S."/>
            <person name="Copeland A."/>
            <person name="Lapidus A."/>
            <person name="Cheng J.-F."/>
            <person name="Goodwin L."/>
            <person name="Pitluck S."/>
            <person name="Teshima H."/>
            <person name="Detter J.C."/>
            <person name="Han C."/>
            <person name="Tapia R."/>
            <person name="Land M."/>
            <person name="Hauser L."/>
            <person name="Kyrpides N."/>
            <person name="Ivanova N."/>
            <person name="Ovchinnikova G."/>
            <person name="Pagani I."/>
            <person name="Rawat S.R."/>
            <person name="Mannisto M."/>
            <person name="Haggblom M.M."/>
            <person name="Woyke T."/>
        </authorList>
    </citation>
    <scope>NUCLEOTIDE SEQUENCE [LARGE SCALE GENOMIC DNA]</scope>
    <source>
        <strain evidence="10">MP5ACTX9</strain>
    </source>
</reference>
<keyword evidence="6" id="KW-0998">Cell outer membrane</keyword>
<evidence type="ECO:0000259" key="8">
    <source>
        <dbReference type="Pfam" id="PF25183"/>
    </source>
</evidence>
<evidence type="ECO:0000313" key="9">
    <source>
        <dbReference type="EMBL" id="ADW67287.1"/>
    </source>
</evidence>
<dbReference type="OrthoDB" id="97893at2"/>
<evidence type="ECO:0000256" key="3">
    <source>
        <dbReference type="ARBA" id="ARBA00022452"/>
    </source>
</evidence>
<keyword evidence="10" id="KW-1185">Reference proteome</keyword>
<evidence type="ECO:0000256" key="5">
    <source>
        <dbReference type="ARBA" id="ARBA00023136"/>
    </source>
</evidence>
<dbReference type="PANTHER" id="PTHR30069:SF46">
    <property type="entry name" value="OAR PROTEIN"/>
    <property type="match status" value="1"/>
</dbReference>
<feature type="chain" id="PRO_5003230343" description="TonB-dependent transporter Oar-like beta-barrel domain-containing protein" evidence="7">
    <location>
        <begin position="34"/>
        <end position="1143"/>
    </location>
</feature>
<dbReference type="PaxDb" id="1198114-AciX9_0213"/>
<evidence type="ECO:0000256" key="6">
    <source>
        <dbReference type="ARBA" id="ARBA00023237"/>
    </source>
</evidence>
<dbReference type="GO" id="GO:0044718">
    <property type="term" value="P:siderophore transmembrane transport"/>
    <property type="evidence" value="ECO:0007669"/>
    <property type="project" value="TreeGrafter"/>
</dbReference>
<dbReference type="EMBL" id="CP002480">
    <property type="protein sequence ID" value="ADW67287.1"/>
    <property type="molecule type" value="Genomic_DNA"/>
</dbReference>
<dbReference type="InterPro" id="IPR057601">
    <property type="entry name" value="Oar-like_b-barrel"/>
</dbReference>
<organism evidence="10">
    <name type="scientific">Granulicella tundricola (strain ATCC BAA-1859 / DSM 23138 / MP5ACTX9)</name>
    <dbReference type="NCBI Taxonomy" id="1198114"/>
    <lineage>
        <taxon>Bacteria</taxon>
        <taxon>Pseudomonadati</taxon>
        <taxon>Acidobacteriota</taxon>
        <taxon>Terriglobia</taxon>
        <taxon>Terriglobales</taxon>
        <taxon>Acidobacteriaceae</taxon>
        <taxon>Granulicella</taxon>
    </lineage>
</organism>
<dbReference type="HOGENOM" id="CLU_006298_0_0_0"/>
<dbReference type="Pfam" id="PF13620">
    <property type="entry name" value="CarboxypepD_reg"/>
    <property type="match status" value="1"/>
</dbReference>
<dbReference type="Gene3D" id="2.60.40.1120">
    <property type="entry name" value="Carboxypeptidase-like, regulatory domain"/>
    <property type="match status" value="1"/>
</dbReference>
<keyword evidence="3" id="KW-1134">Transmembrane beta strand</keyword>
<dbReference type="STRING" id="1198114.AciX9_0213"/>
<evidence type="ECO:0000256" key="2">
    <source>
        <dbReference type="ARBA" id="ARBA00022448"/>
    </source>
</evidence>
<feature type="domain" description="TonB-dependent transporter Oar-like beta-barrel" evidence="8">
    <location>
        <begin position="263"/>
        <end position="1136"/>
    </location>
</feature>
<protein>
    <recommendedName>
        <fullName evidence="8">TonB-dependent transporter Oar-like beta-barrel domain-containing protein</fullName>
    </recommendedName>
</protein>
<dbReference type="SUPFAM" id="SSF56935">
    <property type="entry name" value="Porins"/>
    <property type="match status" value="1"/>
</dbReference>
<dbReference type="PANTHER" id="PTHR30069">
    <property type="entry name" value="TONB-DEPENDENT OUTER MEMBRANE RECEPTOR"/>
    <property type="match status" value="1"/>
</dbReference>
<keyword evidence="4" id="KW-0812">Transmembrane</keyword>
<dbReference type="Gene3D" id="2.40.170.20">
    <property type="entry name" value="TonB-dependent receptor, beta-barrel domain"/>
    <property type="match status" value="1"/>
</dbReference>
<keyword evidence="5" id="KW-0472">Membrane</keyword>
<proteinExistence type="predicted"/>
<dbReference type="RefSeq" id="WP_013578615.1">
    <property type="nucleotide sequence ID" value="NC_015064.1"/>
</dbReference>
<feature type="signal peptide" evidence="7">
    <location>
        <begin position="1"/>
        <end position="33"/>
    </location>
</feature>
<dbReference type="GO" id="GO:0009279">
    <property type="term" value="C:cell outer membrane"/>
    <property type="evidence" value="ECO:0007669"/>
    <property type="project" value="UniProtKB-SubCell"/>
</dbReference>
<evidence type="ECO:0000313" key="10">
    <source>
        <dbReference type="Proteomes" id="UP000000343"/>
    </source>
</evidence>
<accession>E8WVB2</accession>
<sequence>MFHPKTHADRRNRLRALALAGALIFTGAGIAGAQTDTARIQGVVTDASGAAIPSASIIVTNVNTNAVQTITSDGSGNFVVNALPIGNYKAEVKAAGFGGASQSFTLSVSQVQALAFKLAVGSENTVVEVTDAAPLVDAGSSSLGETIEGRQVTELPLNGRNFTGLALLTPGVTRGNYGNSASGVNGDAETFRNSSSGGGSLSTNGLRPQANNFILDGIDNNESLVNTLEFFTNLDATEEFRVNTSTAPAEFGRAGGSVVQSSIKSGTNSIHGSAFEFARSSLFDANPNYQFEGAGPAAPLPFKRNTFGGSVGLPILKDKLFVFGDYQGLRESQPLNPQILTVPTALMRTGNFTQLLGQGTTNKPAFCTPAVQPSGAIYDPTTCAQFVSGGQLNVIPTARLNPAAVNYLNAYPLPNVPGTNNGTQNNYRTIRQDVRHFNTLDGRVDYNPTQKDHAFARFTYDNSDFTRTSEFAALPAGFASGANSVHGRGYAVGETHLFGPNVINELRAGYNRYTFTNDPVFSNTPISANLGIVNANRNANLGGGALIGGNNHLEYTGDYGTYAVPENTYEINDALSIVRGRHSFKLGGSGIRRDVAFFRPISGKGYFNIGGGDFTGYEPAELLAGFIDNYSIGSQSGFFGTRNYETGAFVQDDWKITQRLTLNLGVRYDIITFPVEEHNRESALDPVTGAINLAGQNGFSRSIIQNNFGNVAPRFGFSYDVYGTGKTVLRGGYGIFYFQDRGGIDNQLGQQVPYGGSVSYTAAQGYRIAFTGQAPQNTLVNTANGAAVANAPLPLPGFPNFNRLAPPPGANVFSVNTTEKTSSVQQYNLQLQQQLGARTVMTVGYVGNKATHLATGYNFNFLPGVAGRTQPRFTELTSASQVVYNANDGVSHYNSLQAQLNYRAAKGLNFTSSYTWSHNIDNTDGYLGFYAVSQLDIYNKALNKGNSGLDQRNVFVASAVYDLPFGRGQRFGSHLNRTADYVLGGWQLNSVVQAETGNPFSVVIPSYGGVYSQRADAVSLIRTPHSTTGAYFTGTFAAPTGLQGNTGRNEFYGPGFAQGDVSLFKNVSLTERVKMELRAEVFNVTNTPQFTNPDSNPTDAGAVQNAAGVNTYTANGTVSNFGRITGTREYSERQMQMAVRFTF</sequence>
<keyword evidence="7" id="KW-0732">Signal</keyword>
<dbReference type="KEGG" id="acm:AciX9_0213"/>
<evidence type="ECO:0000256" key="4">
    <source>
        <dbReference type="ARBA" id="ARBA00022692"/>
    </source>
</evidence>